<dbReference type="VEuPathDB" id="CryptoDB:CMU_013540"/>
<evidence type="ECO:0000313" key="2">
    <source>
        <dbReference type="Proteomes" id="UP000001460"/>
    </source>
</evidence>
<dbReference type="EMBL" id="DS989730">
    <property type="protein sequence ID" value="EEA06679.1"/>
    <property type="molecule type" value="Genomic_DNA"/>
</dbReference>
<name>B6AER2_CRYMR</name>
<keyword evidence="2" id="KW-1185">Reference proteome</keyword>
<sequence length="654" mass="74211">MSDNILEEYGTCFVDKKIQLCKKAAIPRFTSVIWRLPNDSIECVTLALSMIIQLIKSELYSYSWYWYNHLIVTLHKDDFLDGKSSINLSNEANATEFKSHKVELGNIDNLSREYDKYLLFSEKAQHVRVQDARRGHWNKISSSKHLHWLGELTSDDNLAVLYTNTNNNLKGLTWTERLLDRMEISVTMVPDVNQCIGHAFAFVFIQKVVVEPSRIYEAKLHKCLDKLANLDKFDMKFGQSVGHSKSIEINLKLDFKLNNESSLGIIKKVIPEVGDYIIKLTRLQRIGTLWCNVMHSISVGNTRKFLNNISPVIENLVVSLSKWLLHLGQLVVIRDKHITELNSLGIYMKNKFKYSETLPNKIFGDLYKLLNTAWRIVTVTSILVPSSKEELIDIVQIKYGTTIEALRKDSLGNTNNKQLTQLYETFTINNKARTKNLKPTLLVSLFDTLDDYWNACIYLHPKLHNMCAISRELQDIMRLLGLPGTNSLEWPRFLSSSEALMKNSGDFHSATQAIIQGSLSCCSINKPTWDFINYQQSKFCGIDVAAPTNISSSLYSNDIIEDLDFQNILYIAPPTSLESQTIPLCGICALPVSTESAVSSPIGRELSVQLQASSSNLIRGRWYHEICMQLLGSQIDTDVNSSLVLPKILVPCIP</sequence>
<dbReference type="Proteomes" id="UP000001460">
    <property type="component" value="Unassembled WGS sequence"/>
</dbReference>
<dbReference type="OrthoDB" id="340398at2759"/>
<dbReference type="OMA" id="PNDSIEC"/>
<dbReference type="RefSeq" id="XP_002141028.1">
    <property type="nucleotide sequence ID" value="XM_002140992.1"/>
</dbReference>
<dbReference type="GeneID" id="6996119"/>
<organism evidence="1 2">
    <name type="scientific">Cryptosporidium muris (strain RN66)</name>
    <dbReference type="NCBI Taxonomy" id="441375"/>
    <lineage>
        <taxon>Eukaryota</taxon>
        <taxon>Sar</taxon>
        <taxon>Alveolata</taxon>
        <taxon>Apicomplexa</taxon>
        <taxon>Conoidasida</taxon>
        <taxon>Coccidia</taxon>
        <taxon>Eucoccidiorida</taxon>
        <taxon>Eimeriorina</taxon>
        <taxon>Cryptosporidiidae</taxon>
        <taxon>Cryptosporidium</taxon>
    </lineage>
</organism>
<gene>
    <name evidence="1" type="ORF">CMU_013540</name>
</gene>
<evidence type="ECO:0000313" key="1">
    <source>
        <dbReference type="EMBL" id="EEA06679.1"/>
    </source>
</evidence>
<reference evidence="1" key="1">
    <citation type="submission" date="2008-06" db="EMBL/GenBank/DDBJ databases">
        <authorList>
            <person name="Lorenzi H."/>
            <person name="Inman J."/>
            <person name="Miller J."/>
            <person name="Schobel S."/>
            <person name="Amedeo P."/>
            <person name="Caler E.V."/>
            <person name="da Silva J."/>
        </authorList>
    </citation>
    <scope>NUCLEOTIDE SEQUENCE [LARGE SCALE GENOMIC DNA]</scope>
    <source>
        <strain evidence="1">RN66</strain>
    </source>
</reference>
<dbReference type="AlphaFoldDB" id="B6AER2"/>
<protein>
    <submittedName>
        <fullName evidence="1">Uncharacterized protein</fullName>
    </submittedName>
</protein>
<proteinExistence type="predicted"/>
<accession>B6AER2</accession>